<evidence type="ECO:0000313" key="3">
    <source>
        <dbReference type="EMBL" id="SDP47295.1"/>
    </source>
</evidence>
<dbReference type="Proteomes" id="UP000186756">
    <property type="component" value="Unassembled WGS sequence"/>
</dbReference>
<evidence type="ECO:0000313" key="4">
    <source>
        <dbReference type="Proteomes" id="UP000186756"/>
    </source>
</evidence>
<dbReference type="EMBL" id="MSTQ01000019">
    <property type="protein sequence ID" value="OLT99970.1"/>
    <property type="molecule type" value="Genomic_DNA"/>
</dbReference>
<proteinExistence type="predicted"/>
<dbReference type="RefSeq" id="WP_075948744.1">
    <property type="nucleotide sequence ID" value="NZ_LT629709.1"/>
</dbReference>
<dbReference type="Proteomes" id="UP000198549">
    <property type="component" value="Chromosome I"/>
</dbReference>
<evidence type="ECO:0000313" key="5">
    <source>
        <dbReference type="Proteomes" id="UP000198549"/>
    </source>
</evidence>
<sequence length="59" mass="6228">MRTTATLHVHPACVSNRKLIEQLQLATGCMVVIHNSKPKLVAKSCQPSPIDPNGGGHAA</sequence>
<gene>
    <name evidence="2" type="ORF">BVK86_23990</name>
    <name evidence="1" type="ORF">F7R15_24260</name>
    <name evidence="3" type="ORF">SAMN04490202_4404</name>
</gene>
<dbReference type="AlphaFoldDB" id="A0A1H0T0G1"/>
<evidence type="ECO:0000313" key="1">
    <source>
        <dbReference type="EMBL" id="KAB0482041.1"/>
    </source>
</evidence>
<organism evidence="3 5">
    <name type="scientific">Pseudomonas reinekei</name>
    <dbReference type="NCBI Taxonomy" id="395598"/>
    <lineage>
        <taxon>Bacteria</taxon>
        <taxon>Pseudomonadati</taxon>
        <taxon>Pseudomonadota</taxon>
        <taxon>Gammaproteobacteria</taxon>
        <taxon>Pseudomonadales</taxon>
        <taxon>Pseudomonadaceae</taxon>
        <taxon>Pseudomonas</taxon>
    </lineage>
</organism>
<reference evidence="4" key="3">
    <citation type="submission" date="2017-01" db="EMBL/GenBank/DDBJ databases">
        <authorList>
            <person name="Poblete-Castro I."/>
        </authorList>
    </citation>
    <scope>NUCLEOTIDE SEQUENCE [LARGE SCALE GENOMIC DNA]</scope>
    <source>
        <strain evidence="4">DSM 18361 / CCUG 53116 / MT1</strain>
    </source>
</reference>
<reference evidence="1 6" key="4">
    <citation type="submission" date="2019-09" db="EMBL/GenBank/DDBJ databases">
        <title>Draft genome sequences of 48 bacterial type strains from the CCUG.</title>
        <authorList>
            <person name="Tunovic T."/>
            <person name="Pineiro-Iglesias B."/>
            <person name="Unosson C."/>
            <person name="Inganas E."/>
            <person name="Ohlen M."/>
            <person name="Cardew S."/>
            <person name="Jensie-Markopoulos S."/>
            <person name="Salva-Serra F."/>
            <person name="Jaen-Luchoro D."/>
            <person name="Karlsson R."/>
            <person name="Svensson-Stadler L."/>
            <person name="Chun J."/>
            <person name="Moore E."/>
        </authorList>
    </citation>
    <scope>NUCLEOTIDE SEQUENCE [LARGE SCALE GENOMIC DNA]</scope>
    <source>
        <strain evidence="1 6">CCUG 53116</strain>
    </source>
</reference>
<evidence type="ECO:0000313" key="6">
    <source>
        <dbReference type="Proteomes" id="UP000460142"/>
    </source>
</evidence>
<evidence type="ECO:0000313" key="2">
    <source>
        <dbReference type="EMBL" id="OLT99970.1"/>
    </source>
</evidence>
<dbReference type="Proteomes" id="UP000460142">
    <property type="component" value="Unassembled WGS sequence"/>
</dbReference>
<keyword evidence="4" id="KW-1185">Reference proteome</keyword>
<name>A0A1H0T0G1_PSERE</name>
<dbReference type="OrthoDB" id="6904472at2"/>
<protein>
    <submittedName>
        <fullName evidence="3">Uncharacterized protein</fullName>
    </submittedName>
</protein>
<accession>A0A1H0T0G1</accession>
<dbReference type="EMBL" id="VZPS01000021">
    <property type="protein sequence ID" value="KAB0482041.1"/>
    <property type="molecule type" value="Genomic_DNA"/>
</dbReference>
<reference evidence="3 5" key="1">
    <citation type="submission" date="2016-10" db="EMBL/GenBank/DDBJ databases">
        <authorList>
            <person name="de Groot N.N."/>
        </authorList>
    </citation>
    <scope>NUCLEOTIDE SEQUENCE [LARGE SCALE GENOMIC DNA]</scope>
    <source>
        <strain evidence="3 5">BS3776</strain>
    </source>
</reference>
<dbReference type="EMBL" id="LT629709">
    <property type="protein sequence ID" value="SDP47295.1"/>
    <property type="molecule type" value="Genomic_DNA"/>
</dbReference>
<reference evidence="2" key="2">
    <citation type="submission" date="2017-01" db="EMBL/GenBank/DDBJ databases">
        <authorList>
            <person name="Mah S.A."/>
            <person name="Swanson W.J."/>
            <person name="Moy G.W."/>
            <person name="Vacquier V.D."/>
        </authorList>
    </citation>
    <scope>NUCLEOTIDE SEQUENCE [LARGE SCALE GENOMIC DNA]</scope>
    <source>
        <strain evidence="2">MT1</strain>
    </source>
</reference>